<gene>
    <name evidence="1" type="ORF">CINCED_3A019888</name>
</gene>
<keyword evidence="2" id="KW-1185">Reference proteome</keyword>
<dbReference type="EMBL" id="CABPRJ010000994">
    <property type="protein sequence ID" value="VVC34432.1"/>
    <property type="molecule type" value="Genomic_DNA"/>
</dbReference>
<accession>A0A5E4MSE8</accession>
<organism evidence="1 2">
    <name type="scientific">Cinara cedri</name>
    <dbReference type="NCBI Taxonomy" id="506608"/>
    <lineage>
        <taxon>Eukaryota</taxon>
        <taxon>Metazoa</taxon>
        <taxon>Ecdysozoa</taxon>
        <taxon>Arthropoda</taxon>
        <taxon>Hexapoda</taxon>
        <taxon>Insecta</taxon>
        <taxon>Pterygota</taxon>
        <taxon>Neoptera</taxon>
        <taxon>Paraneoptera</taxon>
        <taxon>Hemiptera</taxon>
        <taxon>Sternorrhyncha</taxon>
        <taxon>Aphidomorpha</taxon>
        <taxon>Aphidoidea</taxon>
        <taxon>Aphididae</taxon>
        <taxon>Lachninae</taxon>
        <taxon>Cinara</taxon>
    </lineage>
</organism>
<name>A0A5E4MSE8_9HEMI</name>
<evidence type="ECO:0000313" key="2">
    <source>
        <dbReference type="Proteomes" id="UP000325440"/>
    </source>
</evidence>
<proteinExistence type="predicted"/>
<evidence type="ECO:0000313" key="1">
    <source>
        <dbReference type="EMBL" id="VVC34432.1"/>
    </source>
</evidence>
<reference evidence="1 2" key="1">
    <citation type="submission" date="2019-08" db="EMBL/GenBank/DDBJ databases">
        <authorList>
            <person name="Alioto T."/>
            <person name="Alioto T."/>
            <person name="Gomez Garrido J."/>
        </authorList>
    </citation>
    <scope>NUCLEOTIDE SEQUENCE [LARGE SCALE GENOMIC DNA]</scope>
</reference>
<protein>
    <submittedName>
        <fullName evidence="1">Uncharacterized protein</fullName>
    </submittedName>
</protein>
<dbReference type="OrthoDB" id="6622576at2759"/>
<dbReference type="Proteomes" id="UP000325440">
    <property type="component" value="Unassembled WGS sequence"/>
</dbReference>
<sequence length="328" mass="35910">MTNASEMPLYQLEFVVKSITQCQSKEDTTAVCISFLDFPEQMVCEIPPSTCARPDVEVSPTLIHQGKTYTFAMCTEGCGPRTLPITVRLYRMMDKETGREELATGRLDVIPTRSSNQRRPANDLCGIEDDDLTVPMISCADGRTIAVMTVLVQAWCAGSVTATPVRAHTVQTSPPITSVPLATGGQPASQPQPQTRCKAVDNGCQKKQQPVMVKKCCNPQPPSPSPRLSRRQCDQCLPARRPTGCATDGIPVVANTTRQAQYTSVGCEFDGHKMDMLVRKKNYETCAVQRHITTEAEAFASRVMTVIRDMHGLVSESVGAKTDQYDTC</sequence>
<dbReference type="AlphaFoldDB" id="A0A5E4MSE8"/>